<accession>A0A0J1ILI3</accession>
<name>A0A0J1ILI3_9FIRM</name>
<sequence>MSGFKLLYDVINTMKDKEVINGTLKVEGTKDQTKIVDFKNEFEKNLSSGETKVKINSELDYNGKKFKHESQTEFTIPGCHGYMRHGFMKHHHHYFHNQGGCGIEDQEGHRRIGIRGKLTRLANILNVINQIKVEENENQSVKLSLSLKELPEEMKKVFQERISQHRLPEHHQHHALMNEFFALQDSDVQCNLWINNSKEIERILLTIKGKQQIQETDEMHNLQLTVELLLF</sequence>
<gene>
    <name evidence="1" type="ORF">DEAC_c26830</name>
</gene>
<dbReference type="EMBL" id="LDZY01000008">
    <property type="protein sequence ID" value="KLU65546.1"/>
    <property type="molecule type" value="Genomic_DNA"/>
</dbReference>
<dbReference type="AlphaFoldDB" id="A0A0J1ILI3"/>
<evidence type="ECO:0000313" key="2">
    <source>
        <dbReference type="Proteomes" id="UP000036356"/>
    </source>
</evidence>
<keyword evidence="2" id="KW-1185">Reference proteome</keyword>
<protein>
    <submittedName>
        <fullName evidence="1">Uncharacterized protein</fullName>
    </submittedName>
</protein>
<reference evidence="1 2" key="1">
    <citation type="submission" date="2015-06" db="EMBL/GenBank/DDBJ databases">
        <title>Draft genome of the moderately acidophilic sulfate reducer Candidatus Desulfosporosinus acididurans strain M1.</title>
        <authorList>
            <person name="Poehlein A."/>
            <person name="Petzsch P."/>
            <person name="Johnson B.D."/>
            <person name="Schloemann M."/>
            <person name="Daniel R."/>
            <person name="Muehling M."/>
        </authorList>
    </citation>
    <scope>NUCLEOTIDE SEQUENCE [LARGE SCALE GENOMIC DNA]</scope>
    <source>
        <strain evidence="1 2">M1</strain>
    </source>
</reference>
<evidence type="ECO:0000313" key="1">
    <source>
        <dbReference type="EMBL" id="KLU65546.1"/>
    </source>
</evidence>
<comment type="caution">
    <text evidence="1">The sequence shown here is derived from an EMBL/GenBank/DDBJ whole genome shotgun (WGS) entry which is preliminary data.</text>
</comment>
<dbReference type="Proteomes" id="UP000036356">
    <property type="component" value="Unassembled WGS sequence"/>
</dbReference>
<dbReference type="STRING" id="476652.DEAC_c26830"/>
<proteinExistence type="predicted"/>
<organism evidence="1 2">
    <name type="scientific">Desulfosporosinus acididurans</name>
    <dbReference type="NCBI Taxonomy" id="476652"/>
    <lineage>
        <taxon>Bacteria</taxon>
        <taxon>Bacillati</taxon>
        <taxon>Bacillota</taxon>
        <taxon>Clostridia</taxon>
        <taxon>Eubacteriales</taxon>
        <taxon>Desulfitobacteriaceae</taxon>
        <taxon>Desulfosporosinus</taxon>
    </lineage>
</organism>
<dbReference type="PATRIC" id="fig|476652.3.peg.2806"/>
<dbReference type="RefSeq" id="WP_047810501.1">
    <property type="nucleotide sequence ID" value="NZ_LDZY01000008.1"/>
</dbReference>